<feature type="compositionally biased region" description="Polar residues" evidence="1">
    <location>
        <begin position="803"/>
        <end position="818"/>
    </location>
</feature>
<comment type="caution">
    <text evidence="2">The sequence shown here is derived from an EMBL/GenBank/DDBJ whole genome shotgun (WGS) entry which is preliminary data.</text>
</comment>
<evidence type="ECO:0000313" key="2">
    <source>
        <dbReference type="EMBL" id="CAH1789387.1"/>
    </source>
</evidence>
<evidence type="ECO:0000313" key="3">
    <source>
        <dbReference type="Proteomes" id="UP000749559"/>
    </source>
</evidence>
<feature type="region of interest" description="Disordered" evidence="1">
    <location>
        <begin position="579"/>
        <end position="606"/>
    </location>
</feature>
<dbReference type="Proteomes" id="UP000749559">
    <property type="component" value="Unassembled WGS sequence"/>
</dbReference>
<feature type="region of interest" description="Disordered" evidence="1">
    <location>
        <begin position="1"/>
        <end position="54"/>
    </location>
</feature>
<keyword evidence="3" id="KW-1185">Reference proteome</keyword>
<accession>A0A8J1TQZ8</accession>
<feature type="compositionally biased region" description="Polar residues" evidence="1">
    <location>
        <begin position="672"/>
        <end position="718"/>
    </location>
</feature>
<dbReference type="AlphaFoldDB" id="A0A8J1TQZ8"/>
<gene>
    <name evidence="2" type="ORF">OFUS_LOCUS14757</name>
</gene>
<feature type="compositionally biased region" description="Low complexity" evidence="1">
    <location>
        <begin position="41"/>
        <end position="54"/>
    </location>
</feature>
<feature type="compositionally biased region" description="Basic and acidic residues" evidence="1">
    <location>
        <begin position="89"/>
        <end position="113"/>
    </location>
</feature>
<feature type="region of interest" description="Disordered" evidence="1">
    <location>
        <begin position="341"/>
        <end position="522"/>
    </location>
</feature>
<feature type="compositionally biased region" description="Basic and acidic residues" evidence="1">
    <location>
        <begin position="579"/>
        <end position="590"/>
    </location>
</feature>
<feature type="compositionally biased region" description="Basic and acidic residues" evidence="1">
    <location>
        <begin position="437"/>
        <end position="453"/>
    </location>
</feature>
<feature type="compositionally biased region" description="Low complexity" evidence="1">
    <location>
        <begin position="21"/>
        <end position="34"/>
    </location>
</feature>
<dbReference type="EMBL" id="CAIIXF020000007">
    <property type="protein sequence ID" value="CAH1789387.1"/>
    <property type="molecule type" value="Genomic_DNA"/>
</dbReference>
<name>A0A8J1TQZ8_OWEFU</name>
<feature type="region of interest" description="Disordered" evidence="1">
    <location>
        <begin position="76"/>
        <end position="113"/>
    </location>
</feature>
<feature type="region of interest" description="Disordered" evidence="1">
    <location>
        <begin position="803"/>
        <end position="825"/>
    </location>
</feature>
<evidence type="ECO:0000256" key="1">
    <source>
        <dbReference type="SAM" id="MobiDB-lite"/>
    </source>
</evidence>
<proteinExistence type="predicted"/>
<organism evidence="2 3">
    <name type="scientific">Owenia fusiformis</name>
    <name type="common">Polychaete worm</name>
    <dbReference type="NCBI Taxonomy" id="6347"/>
    <lineage>
        <taxon>Eukaryota</taxon>
        <taxon>Metazoa</taxon>
        <taxon>Spiralia</taxon>
        <taxon>Lophotrochozoa</taxon>
        <taxon>Annelida</taxon>
        <taxon>Polychaeta</taxon>
        <taxon>Sedentaria</taxon>
        <taxon>Canalipalpata</taxon>
        <taxon>Sabellida</taxon>
        <taxon>Oweniida</taxon>
        <taxon>Oweniidae</taxon>
        <taxon>Owenia</taxon>
    </lineage>
</organism>
<reference evidence="2" key="1">
    <citation type="submission" date="2022-03" db="EMBL/GenBank/DDBJ databases">
        <authorList>
            <person name="Martin C."/>
        </authorList>
    </citation>
    <scope>NUCLEOTIDE SEQUENCE</scope>
</reference>
<feature type="compositionally biased region" description="Gly residues" evidence="1">
    <location>
        <begin position="1"/>
        <end position="12"/>
    </location>
</feature>
<protein>
    <submittedName>
        <fullName evidence="2">Uncharacterized protein</fullName>
    </submittedName>
</protein>
<feature type="compositionally biased region" description="Polar residues" evidence="1">
    <location>
        <begin position="511"/>
        <end position="522"/>
    </location>
</feature>
<feature type="region of interest" description="Disordered" evidence="1">
    <location>
        <begin position="276"/>
        <end position="308"/>
    </location>
</feature>
<feature type="non-terminal residue" evidence="2">
    <location>
        <position position="922"/>
    </location>
</feature>
<feature type="region of interest" description="Disordered" evidence="1">
    <location>
        <begin position="651"/>
        <end position="723"/>
    </location>
</feature>
<sequence>GGQHQGTFGGQWRGARPPLYPQQQQHHQQQQQQQQHRHQHQQLQQQQHMQRPQMQMNQGMNNQNIHDQDMLNRGLQKRDMHHNGPPFHHNRDPHHDREPHITEQRHREQSLGHREPQYRDRGPLIEHRVPPIGHRVPPIGHKVPRAHPMDELTHATNHPHPLDILTDPKLKAPPEPAAKIYINPNFKGSVPVQSDVVLNPLVQESNLRSIQEPSSQSFPQSMQGKTMFMNDQSLHGPGILGNPPQITSQVHNGVTLNGPRPHLMGRPRPDMDLRQMQPQARHPAPQHRPLFSDQDYRGGNFQDPDYRHRPNRLEYVNIDNVMEAANMFTRLVDSFNQPRGQLVQMNQGPRGAGNFPGPRFQGHPQGKNNNEVPTLNGPRPRMPQQDRPRPLIPENPHGSPPHKSPRDRLGPQQQQQEHQKRKQNERPTPQKVSPKKPLTEDEKKKMERLERFKNPTSINIHAKKRLAPLPTSNTPEDDESPTKQAKLASHEPNTQNPTLKKPVKNRLGVRNTETSVQVSGSKSIKVQGAVQTRLGTKSSAVTSTITNPVGSQKKGVTSQNKPVIKKIALNTRKVVAEERHVKEETTDTPRFEFSGTQNADQEGMSDYDRKLAEQKRLREEVMRKKQQGRLCSRSQRLTDLEDRLQKQGKSLADVDIDEHMSDSIKPTPAKQVLQNPHVKQSAKSTSANTKKTEPQKIQTSINRNSSQTLRQPHNTTKATLGGCKEQDDNIMAAVNAASNKSAAIPTVKPLLRGNTLKRSNPSTQVQVPVRAVRKPIMAPGDSPTADSSKVAINRRTIVKPGPSTTVNKNKSVSSTNMRQVVRRTDEPTRRVVVNPNAKAISTDTIEVADMNFALNSDNVKAVYEQFEGDITEVEVNVGDNKLLLIFRNKDDVIKNVRRHKGLEVMGSVLSVRPVPSKPKKSK</sequence>